<name>A0A815Z442_9BILA</name>
<dbReference type="AlphaFoldDB" id="A0A815Z442"/>
<evidence type="ECO:0000313" key="3">
    <source>
        <dbReference type="Proteomes" id="UP000663870"/>
    </source>
</evidence>
<protein>
    <submittedName>
        <fullName evidence="2">Uncharacterized protein</fullName>
    </submittedName>
</protein>
<feature type="chain" id="PRO_5032688889" evidence="1">
    <location>
        <begin position="26"/>
        <end position="77"/>
    </location>
</feature>
<dbReference type="EMBL" id="CAJNOL010003979">
    <property type="protein sequence ID" value="CAF1578399.1"/>
    <property type="molecule type" value="Genomic_DNA"/>
</dbReference>
<comment type="caution">
    <text evidence="2">The sequence shown here is derived from an EMBL/GenBank/DDBJ whole genome shotgun (WGS) entry which is preliminary data.</text>
</comment>
<dbReference type="Proteomes" id="UP000663870">
    <property type="component" value="Unassembled WGS sequence"/>
</dbReference>
<reference evidence="2" key="1">
    <citation type="submission" date="2021-02" db="EMBL/GenBank/DDBJ databases">
        <authorList>
            <person name="Nowell W R."/>
        </authorList>
    </citation>
    <scope>NUCLEOTIDE SEQUENCE</scope>
</reference>
<gene>
    <name evidence="2" type="ORF">JXQ802_LOCUS45952</name>
</gene>
<evidence type="ECO:0000313" key="2">
    <source>
        <dbReference type="EMBL" id="CAF1578399.1"/>
    </source>
</evidence>
<keyword evidence="1" id="KW-0732">Signal</keyword>
<proteinExistence type="predicted"/>
<feature type="signal peptide" evidence="1">
    <location>
        <begin position="1"/>
        <end position="25"/>
    </location>
</feature>
<keyword evidence="3" id="KW-1185">Reference proteome</keyword>
<evidence type="ECO:0000256" key="1">
    <source>
        <dbReference type="SAM" id="SignalP"/>
    </source>
</evidence>
<organism evidence="2 3">
    <name type="scientific">Rotaria sordida</name>
    <dbReference type="NCBI Taxonomy" id="392033"/>
    <lineage>
        <taxon>Eukaryota</taxon>
        <taxon>Metazoa</taxon>
        <taxon>Spiralia</taxon>
        <taxon>Gnathifera</taxon>
        <taxon>Rotifera</taxon>
        <taxon>Eurotatoria</taxon>
        <taxon>Bdelloidea</taxon>
        <taxon>Philodinida</taxon>
        <taxon>Philodinidae</taxon>
        <taxon>Rotaria</taxon>
    </lineage>
</organism>
<sequence>MMVSTVICCFVFVLFRCVHHPRCHSLPVCYPVPSFNQQLCPPIATINGTTTSKIPITTATTTTPITTTTATQQLGKH</sequence>
<accession>A0A815Z442</accession>